<feature type="region of interest" description="Disordered" evidence="2">
    <location>
        <begin position="546"/>
        <end position="569"/>
    </location>
</feature>
<feature type="compositionally biased region" description="Basic and acidic residues" evidence="2">
    <location>
        <begin position="245"/>
        <end position="281"/>
    </location>
</feature>
<feature type="domain" description="SEA" evidence="4">
    <location>
        <begin position="330"/>
        <end position="462"/>
    </location>
</feature>
<sequence>MLLGLGLVLFFASLAPCATGIKENDARLRPGVPADAGASTRLVELLTVSTYAQSSGSDVGKPRAKRSVFIHSGVKICPEESVSEVLASHQAYYQLRVCQEAVWEAFRIFLDRIPGTAEYQRWVHTCQHESLCISDLAKNFSGSEEHVRLVQRRMSRLRDRRPPPPPRESASPPAATLKLPDIKGSDVQTIDSTETPTVLTFTVHLTPVSSSPDQDLEETQSEEEVKVEEEEEKKKVEEEEEEEKVDEKEKKVEEEEEKKVEEEKGEEKKLEEKVQEDKEKNVEEEEEKVDKEEEEWVQEGEEKKKIEEEVEEKNEEEDPELPNVVPESPLQRVLEFSIDLVDPGYRDLLDDPDSPQYVDLAHHLQDQMQHVFDKLPGFETINVLRISETQDTDGSGGISVLYSLVFDVTSPEINPGENSEAPTNSPELSADSALRAMVTEALREEASLPIDLDSLNFEPEVSLLPAFTSSSSVEVVNKSSEPDSHNEFEVVTEEPEVGKPRLPVPLTPLEKENALVTLLDPTALPDDVMAVTEFRSDAPPTREDLIDESEAINVGEPSSEGGEEEKEESLIITHEIETIRHDETAELVREYIPTPAVIFQLETEASYISLSPNLISEEDLVPVDEDSHSPGVDVDFTTTTAILLTTTASTKEALSSLGQAVTTLSALTGQPPTELTLRLQEADQANALPDEEGVVVETGIELQEPERELEVKANEGVFEVLQPNPKQPENFDAEEAKLKVSEEVGASEPEGDPAVESPPKEVSPEVSDTEEMVVEDLTEGQEEGVEFLQPEEDITEIAEEGIVDMSSPTSEPVDIQPKVPEEFLLEVSNNRLPEVAERTVPEVVEETVPEVAERTVPEVAEKTVPEVVEETVPGVAEETVPEVVEETVPEVVERTVPEVVEETVPEVAERTVPEVVEETVPEVADETVPQVAEETVPEEMVHKVGEKTIPEVAEETVPEVAEETVPEVAEGTIPEVAEETVPEVGEVMVLDVVEETVPEVSEETAPEVVEETVPEVAEKIAPEVAEETVPEVAEKTVAEVAEKMVPELAEERLPAVAKESVPKVVEKTVPEVAEETVFEFTEETVPEVAEKTVPEVAEKMVPEVAAETVPEVEEELVTELTEELVTELTEEMVTELAKETVREVSEEAVEDIPDVPTPDEGVVDSLESKPELLPKGENKFTEVTESTVVKVESVEPEKEQEVVSEPSDKVVEVVELGKDSDETPEEPVDISEPKLPSETQPQEMEENPEPEEDMIEISLPVEVPGVSEPESSDTVTVQVLEPEEEDVDVPEQNPEEEVVEILDPETKEYITEPPAESIKVLRPLDGRKGLHFGADTIQVVEDNEVLEYHFDVNNLPDVPANDSRPSVTTEEAEDNLEFETTSITAEVAASDRRDTTENIKDQPEATQESDSSPERDISATAPPVSHSLPSPPATSASEVSSSSPTPDSGLFEVAERTVIPSEFDLTESELNETAAVVTDEDLEETQQQGGGESQTSSPAPAAGVTGQKDLSVELEETDVVTTEANEPLHEGSGFMAAGDDVTTPTPTLRYLTTPSMTAASHGRELVVFFSLRVTNMNFSEDLFNKTSPEYRSLENTFLDMLLPYLQANLTGFKKLEILNFRKGSVVVNSKMKFAKSVPYNVTEAVHGVLEEFCSAAARNMHIDIDTRSLDIEPADRADPCKFLSCDDFSRCQVNVRTQEAKCVCEPGFLSVDAQPCQSVCVLQPNYCSTGTCHIVPGHGAICRRMRRSSALGLTS</sequence>
<feature type="compositionally biased region" description="Acidic residues" evidence="2">
    <location>
        <begin position="214"/>
        <end position="231"/>
    </location>
</feature>
<accession>A0AAV6RUJ7</accession>
<feature type="region of interest" description="Disordered" evidence="2">
    <location>
        <begin position="1481"/>
        <end position="1509"/>
    </location>
</feature>
<evidence type="ECO:0000313" key="7">
    <source>
        <dbReference type="Proteomes" id="UP000693946"/>
    </source>
</evidence>
<dbReference type="PANTHER" id="PTHR12199">
    <property type="entry name" value="INTERPHOTORECEPTOR MATRIX PROTEOGLYCAN"/>
    <property type="match status" value="1"/>
</dbReference>
<protein>
    <submittedName>
        <fullName evidence="6">Interphotoreceptor matrix proteoglycan 1</fullName>
    </submittedName>
</protein>
<dbReference type="SMART" id="SM00200">
    <property type="entry name" value="SEA"/>
    <property type="match status" value="2"/>
</dbReference>
<reference evidence="6 7" key="1">
    <citation type="journal article" date="2021" name="Sci. Rep.">
        <title>Chromosome anchoring in Senegalese sole (Solea senegalensis) reveals sex-associated markers and genome rearrangements in flatfish.</title>
        <authorList>
            <person name="Guerrero-Cozar I."/>
            <person name="Gomez-Garrido J."/>
            <person name="Berbel C."/>
            <person name="Martinez-Blanch J.F."/>
            <person name="Alioto T."/>
            <person name="Claros M.G."/>
            <person name="Gagnaire P.A."/>
            <person name="Manchado M."/>
        </authorList>
    </citation>
    <scope>NUCLEOTIDE SEQUENCE [LARGE SCALE GENOMIC DNA]</scope>
    <source>
        <strain evidence="6">Sse05_10M</strain>
    </source>
</reference>
<dbReference type="GO" id="GO:0007601">
    <property type="term" value="P:visual perception"/>
    <property type="evidence" value="ECO:0007669"/>
    <property type="project" value="InterPro"/>
</dbReference>
<feature type="region of interest" description="Disordered" evidence="2">
    <location>
        <begin position="1351"/>
        <end position="1449"/>
    </location>
</feature>
<keyword evidence="1" id="KW-1015">Disulfide bond</keyword>
<feature type="domain" description="EGF-like" evidence="5">
    <location>
        <begin position="1676"/>
        <end position="1714"/>
    </location>
</feature>
<feature type="region of interest" description="Disordered" evidence="2">
    <location>
        <begin position="205"/>
        <end position="326"/>
    </location>
</feature>
<feature type="domain" description="SEA" evidence="4">
    <location>
        <begin position="1563"/>
        <end position="1676"/>
    </location>
</feature>
<feature type="compositionally biased region" description="Low complexity" evidence="2">
    <location>
        <begin position="1433"/>
        <end position="1448"/>
    </location>
</feature>
<dbReference type="PANTHER" id="PTHR12199:SF3">
    <property type="entry name" value="INTERPHOTORECEPTOR MATRIX PROTEOGLYCAN 1"/>
    <property type="match status" value="1"/>
</dbReference>
<dbReference type="PROSITE" id="PS50026">
    <property type="entry name" value="EGF_3"/>
    <property type="match status" value="1"/>
</dbReference>
<feature type="disulfide bond" evidence="1">
    <location>
        <begin position="1685"/>
        <end position="1702"/>
    </location>
</feature>
<gene>
    <name evidence="6" type="ORF">JOB18_000364</name>
</gene>
<comment type="caution">
    <text evidence="6">The sequence shown here is derived from an EMBL/GenBank/DDBJ whole genome shotgun (WGS) entry which is preliminary data.</text>
</comment>
<feature type="compositionally biased region" description="Acidic residues" evidence="2">
    <location>
        <begin position="282"/>
        <end position="299"/>
    </location>
</feature>
<feature type="signal peptide" evidence="3">
    <location>
        <begin position="1"/>
        <end position="20"/>
    </location>
</feature>
<keyword evidence="3" id="KW-0732">Signal</keyword>
<evidence type="ECO:0000256" key="1">
    <source>
        <dbReference type="PROSITE-ProRule" id="PRU00076"/>
    </source>
</evidence>
<evidence type="ECO:0000259" key="4">
    <source>
        <dbReference type="PROSITE" id="PS50024"/>
    </source>
</evidence>
<dbReference type="InterPro" id="IPR000742">
    <property type="entry name" value="EGF"/>
</dbReference>
<dbReference type="InterPro" id="IPR039861">
    <property type="entry name" value="IMPG"/>
</dbReference>
<dbReference type="Proteomes" id="UP000693946">
    <property type="component" value="Linkage Group LG17"/>
</dbReference>
<dbReference type="PROSITE" id="PS50024">
    <property type="entry name" value="SEA"/>
    <property type="match status" value="2"/>
</dbReference>
<dbReference type="Pfam" id="PF01390">
    <property type="entry name" value="SEA"/>
    <property type="match status" value="1"/>
</dbReference>
<proteinExistence type="predicted"/>
<feature type="region of interest" description="Disordered" evidence="2">
    <location>
        <begin position="1215"/>
        <end position="1251"/>
    </location>
</feature>
<keyword evidence="7" id="KW-1185">Reference proteome</keyword>
<feature type="region of interest" description="Disordered" evidence="2">
    <location>
        <begin position="741"/>
        <end position="768"/>
    </location>
</feature>
<organism evidence="6 7">
    <name type="scientific">Solea senegalensis</name>
    <name type="common">Senegalese sole</name>
    <dbReference type="NCBI Taxonomy" id="28829"/>
    <lineage>
        <taxon>Eukaryota</taxon>
        <taxon>Metazoa</taxon>
        <taxon>Chordata</taxon>
        <taxon>Craniata</taxon>
        <taxon>Vertebrata</taxon>
        <taxon>Euteleostomi</taxon>
        <taxon>Actinopterygii</taxon>
        <taxon>Neopterygii</taxon>
        <taxon>Teleostei</taxon>
        <taxon>Neoteleostei</taxon>
        <taxon>Acanthomorphata</taxon>
        <taxon>Carangaria</taxon>
        <taxon>Pleuronectiformes</taxon>
        <taxon>Pleuronectoidei</taxon>
        <taxon>Soleidae</taxon>
        <taxon>Solea</taxon>
    </lineage>
</organism>
<feature type="chain" id="PRO_5043798304" evidence="3">
    <location>
        <begin position="21"/>
        <end position="1755"/>
    </location>
</feature>
<comment type="caution">
    <text evidence="1">Lacks conserved residue(s) required for the propagation of feature annotation.</text>
</comment>
<feature type="compositionally biased region" description="Basic and acidic residues" evidence="2">
    <location>
        <begin position="1389"/>
        <end position="1403"/>
    </location>
</feature>
<name>A0AAV6RUJ7_SOLSE</name>
<keyword evidence="1" id="KW-0245">EGF-like domain</keyword>
<evidence type="ECO:0000259" key="5">
    <source>
        <dbReference type="PROSITE" id="PS50026"/>
    </source>
</evidence>
<evidence type="ECO:0000313" key="6">
    <source>
        <dbReference type="EMBL" id="KAG7507987.1"/>
    </source>
</evidence>
<evidence type="ECO:0000256" key="2">
    <source>
        <dbReference type="SAM" id="MobiDB-lite"/>
    </source>
</evidence>
<evidence type="ECO:0000256" key="3">
    <source>
        <dbReference type="SAM" id="SignalP"/>
    </source>
</evidence>
<feature type="region of interest" description="Disordered" evidence="2">
    <location>
        <begin position="151"/>
        <end position="190"/>
    </location>
</feature>
<dbReference type="InterPro" id="IPR000082">
    <property type="entry name" value="SEA_dom"/>
</dbReference>
<feature type="compositionally biased region" description="Acidic residues" evidence="2">
    <location>
        <begin position="308"/>
        <end position="320"/>
    </location>
</feature>
<dbReference type="GO" id="GO:0071944">
    <property type="term" value="C:cell periphery"/>
    <property type="evidence" value="ECO:0007669"/>
    <property type="project" value="UniProtKB-ARBA"/>
</dbReference>
<dbReference type="EMBL" id="JAGKHQ010000009">
    <property type="protein sequence ID" value="KAG7507987.1"/>
    <property type="molecule type" value="Genomic_DNA"/>
</dbReference>